<dbReference type="EMBL" id="BQXU01000022">
    <property type="protein sequence ID" value="GKT48157.1"/>
    <property type="molecule type" value="Genomic_DNA"/>
</dbReference>
<dbReference type="GeneID" id="73329140"/>
<keyword evidence="5" id="KW-1185">Reference proteome</keyword>
<evidence type="ECO:0000256" key="3">
    <source>
        <dbReference type="SAM" id="SignalP"/>
    </source>
</evidence>
<reference evidence="4 5" key="1">
    <citation type="submission" date="2022-03" db="EMBL/GenBank/DDBJ databases">
        <title>Genome data of Colletotrichum spp.</title>
        <authorList>
            <person name="Utami Y.D."/>
            <person name="Hiruma K."/>
        </authorList>
    </citation>
    <scope>NUCLEOTIDE SEQUENCE [LARGE SCALE GENOMIC DNA]</scope>
    <source>
        <strain evidence="4 5">MAFF 239500</strain>
    </source>
</reference>
<protein>
    <submittedName>
        <fullName evidence="4">Rhamnogalacturonan acetylesterase RhgT</fullName>
    </submittedName>
</protein>
<dbReference type="InterPro" id="IPR037459">
    <property type="entry name" value="RhgT-like"/>
</dbReference>
<keyword evidence="2" id="KW-0378">Hydrolase</keyword>
<dbReference type="Proteomes" id="UP001055115">
    <property type="component" value="Unassembled WGS sequence"/>
</dbReference>
<name>A0AA37P9K4_9PEZI</name>
<dbReference type="SUPFAM" id="SSF52266">
    <property type="entry name" value="SGNH hydrolase"/>
    <property type="match status" value="1"/>
</dbReference>
<keyword evidence="3" id="KW-0732">Signal</keyword>
<dbReference type="AlphaFoldDB" id="A0AA37P9K4"/>
<feature type="chain" id="PRO_5041237927" evidence="3">
    <location>
        <begin position="18"/>
        <end position="239"/>
    </location>
</feature>
<evidence type="ECO:0000256" key="2">
    <source>
        <dbReference type="ARBA" id="ARBA00022801"/>
    </source>
</evidence>
<accession>A0AA37P9K4</accession>
<gene>
    <name evidence="4" type="ORF">ColSpa_08338</name>
</gene>
<sequence length="239" mass="25457">MRANLAVLASFLGLASALPADAEAVDKRQTVPTIYLCGDSTTAKGGGGGGTEGWGPYLQYSFSTSKAKVDNRAIGGRRVTMSLIGVAETVLTYPAYLKNAAKKFNAKGAKVIISAATPNNVWETGTYKWGYDRFFYYAWLAVEQLGGPSKGYYFVPHGEYAAQAMKNLGASTVNANYPNDHTHTAPFLADAMHKAFVLGLRCGTSALASLAKNTTASLTSTYLGPCIDNYNSTVHALLR</sequence>
<dbReference type="PANTHER" id="PTHR43695:SF1">
    <property type="entry name" value="RHAMNOGALACTURONAN ACETYLESTERASE"/>
    <property type="match status" value="1"/>
</dbReference>
<comment type="caution">
    <text evidence="4">The sequence shown here is derived from an EMBL/GenBank/DDBJ whole genome shotgun (WGS) entry which is preliminary data.</text>
</comment>
<evidence type="ECO:0000256" key="1">
    <source>
        <dbReference type="ARBA" id="ARBA00008668"/>
    </source>
</evidence>
<dbReference type="RefSeq" id="XP_049130507.1">
    <property type="nucleotide sequence ID" value="XM_049274550.1"/>
</dbReference>
<dbReference type="PANTHER" id="PTHR43695">
    <property type="entry name" value="PUTATIVE (AFU_ORTHOLOGUE AFUA_2G17250)-RELATED"/>
    <property type="match status" value="1"/>
</dbReference>
<dbReference type="GO" id="GO:0016787">
    <property type="term" value="F:hydrolase activity"/>
    <property type="evidence" value="ECO:0007669"/>
    <property type="project" value="UniProtKB-KW"/>
</dbReference>
<proteinExistence type="inferred from homology"/>
<comment type="similarity">
    <text evidence="1">Belongs to the 'GDSL' lipolytic enzyme family.</text>
</comment>
<organism evidence="4 5">
    <name type="scientific">Colletotrichum spaethianum</name>
    <dbReference type="NCBI Taxonomy" id="700344"/>
    <lineage>
        <taxon>Eukaryota</taxon>
        <taxon>Fungi</taxon>
        <taxon>Dikarya</taxon>
        <taxon>Ascomycota</taxon>
        <taxon>Pezizomycotina</taxon>
        <taxon>Sordariomycetes</taxon>
        <taxon>Hypocreomycetidae</taxon>
        <taxon>Glomerellales</taxon>
        <taxon>Glomerellaceae</taxon>
        <taxon>Colletotrichum</taxon>
        <taxon>Colletotrichum spaethianum species complex</taxon>
    </lineage>
</organism>
<evidence type="ECO:0000313" key="4">
    <source>
        <dbReference type="EMBL" id="GKT48157.1"/>
    </source>
</evidence>
<feature type="signal peptide" evidence="3">
    <location>
        <begin position="1"/>
        <end position="17"/>
    </location>
</feature>
<dbReference type="Gene3D" id="3.40.50.1110">
    <property type="entry name" value="SGNH hydrolase"/>
    <property type="match status" value="2"/>
</dbReference>
<dbReference type="InterPro" id="IPR036514">
    <property type="entry name" value="SGNH_hydro_sf"/>
</dbReference>
<evidence type="ECO:0000313" key="5">
    <source>
        <dbReference type="Proteomes" id="UP001055115"/>
    </source>
</evidence>